<feature type="region of interest" description="Disordered" evidence="1">
    <location>
        <begin position="34"/>
        <end position="62"/>
    </location>
</feature>
<dbReference type="Proteomes" id="UP001066276">
    <property type="component" value="Chromosome 8"/>
</dbReference>
<proteinExistence type="predicted"/>
<dbReference type="AlphaFoldDB" id="A0AAV7NFU3"/>
<name>A0AAV7NFU3_PLEWA</name>
<evidence type="ECO:0000256" key="1">
    <source>
        <dbReference type="SAM" id="MobiDB-lite"/>
    </source>
</evidence>
<gene>
    <name evidence="2" type="ORF">NDU88_001463</name>
</gene>
<keyword evidence="3" id="KW-1185">Reference proteome</keyword>
<organism evidence="2 3">
    <name type="scientific">Pleurodeles waltl</name>
    <name type="common">Iberian ribbed newt</name>
    <dbReference type="NCBI Taxonomy" id="8319"/>
    <lineage>
        <taxon>Eukaryota</taxon>
        <taxon>Metazoa</taxon>
        <taxon>Chordata</taxon>
        <taxon>Craniata</taxon>
        <taxon>Vertebrata</taxon>
        <taxon>Euteleostomi</taxon>
        <taxon>Amphibia</taxon>
        <taxon>Batrachia</taxon>
        <taxon>Caudata</taxon>
        <taxon>Salamandroidea</taxon>
        <taxon>Salamandridae</taxon>
        <taxon>Pleurodelinae</taxon>
        <taxon>Pleurodeles</taxon>
    </lineage>
</organism>
<reference evidence="2" key="1">
    <citation type="journal article" date="2022" name="bioRxiv">
        <title>Sequencing and chromosome-scale assembly of the giantPleurodeles waltlgenome.</title>
        <authorList>
            <person name="Brown T."/>
            <person name="Elewa A."/>
            <person name="Iarovenko S."/>
            <person name="Subramanian E."/>
            <person name="Araus A.J."/>
            <person name="Petzold A."/>
            <person name="Susuki M."/>
            <person name="Suzuki K.-i.T."/>
            <person name="Hayashi T."/>
            <person name="Toyoda A."/>
            <person name="Oliveira C."/>
            <person name="Osipova E."/>
            <person name="Leigh N.D."/>
            <person name="Simon A."/>
            <person name="Yun M.H."/>
        </authorList>
    </citation>
    <scope>NUCLEOTIDE SEQUENCE</scope>
    <source>
        <strain evidence="2">20211129_DDA</strain>
        <tissue evidence="2">Liver</tissue>
    </source>
</reference>
<protein>
    <submittedName>
        <fullName evidence="2">Uncharacterized protein</fullName>
    </submittedName>
</protein>
<sequence>MRPTGRTNNKSKTIAVGTDCGALADTGLDWTEERQEASKAAWSGRRSAPAERNTSQTADGLRCLFVRAPGEK</sequence>
<accession>A0AAV7NFU3</accession>
<comment type="caution">
    <text evidence="2">The sequence shown here is derived from an EMBL/GenBank/DDBJ whole genome shotgun (WGS) entry which is preliminary data.</text>
</comment>
<dbReference type="EMBL" id="JANPWB010000012">
    <property type="protein sequence ID" value="KAJ1113208.1"/>
    <property type="molecule type" value="Genomic_DNA"/>
</dbReference>
<evidence type="ECO:0000313" key="3">
    <source>
        <dbReference type="Proteomes" id="UP001066276"/>
    </source>
</evidence>
<evidence type="ECO:0000313" key="2">
    <source>
        <dbReference type="EMBL" id="KAJ1113208.1"/>
    </source>
</evidence>